<name>A0AAW0E330_9AGAR</name>
<evidence type="ECO:0000313" key="2">
    <source>
        <dbReference type="EMBL" id="KAK7059704.1"/>
    </source>
</evidence>
<organism evidence="2 3">
    <name type="scientific">Favolaschia claudopus</name>
    <dbReference type="NCBI Taxonomy" id="2862362"/>
    <lineage>
        <taxon>Eukaryota</taxon>
        <taxon>Fungi</taxon>
        <taxon>Dikarya</taxon>
        <taxon>Basidiomycota</taxon>
        <taxon>Agaricomycotina</taxon>
        <taxon>Agaricomycetes</taxon>
        <taxon>Agaricomycetidae</taxon>
        <taxon>Agaricales</taxon>
        <taxon>Marasmiineae</taxon>
        <taxon>Mycenaceae</taxon>
        <taxon>Favolaschia</taxon>
    </lineage>
</organism>
<dbReference type="EMBL" id="JAWWNJ010000003">
    <property type="protein sequence ID" value="KAK7059704.1"/>
    <property type="molecule type" value="Genomic_DNA"/>
</dbReference>
<dbReference type="InterPro" id="IPR037401">
    <property type="entry name" value="SnoaL-like"/>
</dbReference>
<sequence>MASYTVNDYLLDRVQVEETLHKLLWFVDRKEWDKISTVFADKIIVDYTDLLGGEPAHTTGVDQGKVWEGMLEYVDATQHNATSIILDLPSPTANVQRPTEVTLTCNVFASHVRKEVLAGSMLQNGGRYQMKIIRTDDKSGNPWRISVMKAFGIFYTGNTGITKNPETGIAWM</sequence>
<dbReference type="Gene3D" id="3.10.450.50">
    <property type="match status" value="1"/>
</dbReference>
<dbReference type="Proteomes" id="UP001362999">
    <property type="component" value="Unassembled WGS sequence"/>
</dbReference>
<evidence type="ECO:0000313" key="3">
    <source>
        <dbReference type="Proteomes" id="UP001362999"/>
    </source>
</evidence>
<comment type="caution">
    <text evidence="2">The sequence shown here is derived from an EMBL/GenBank/DDBJ whole genome shotgun (WGS) entry which is preliminary data.</text>
</comment>
<proteinExistence type="predicted"/>
<gene>
    <name evidence="2" type="ORF">R3P38DRAFT_2837345</name>
</gene>
<dbReference type="InterPro" id="IPR032710">
    <property type="entry name" value="NTF2-like_dom_sf"/>
</dbReference>
<evidence type="ECO:0000259" key="1">
    <source>
        <dbReference type="Pfam" id="PF13577"/>
    </source>
</evidence>
<protein>
    <recommendedName>
        <fullName evidence="1">SnoaL-like domain-containing protein</fullName>
    </recommendedName>
</protein>
<dbReference type="SUPFAM" id="SSF54427">
    <property type="entry name" value="NTF2-like"/>
    <property type="match status" value="1"/>
</dbReference>
<reference evidence="2 3" key="1">
    <citation type="journal article" date="2024" name="J Genomics">
        <title>Draft genome sequencing and assembly of Favolaschia claudopus CIRM-BRFM 2984 isolated from oak limbs.</title>
        <authorList>
            <person name="Navarro D."/>
            <person name="Drula E."/>
            <person name="Chaduli D."/>
            <person name="Cazenave R."/>
            <person name="Ahrendt S."/>
            <person name="Wang J."/>
            <person name="Lipzen A."/>
            <person name="Daum C."/>
            <person name="Barry K."/>
            <person name="Grigoriev I.V."/>
            <person name="Favel A."/>
            <person name="Rosso M.N."/>
            <person name="Martin F."/>
        </authorList>
    </citation>
    <scope>NUCLEOTIDE SEQUENCE [LARGE SCALE GENOMIC DNA]</scope>
    <source>
        <strain evidence="2 3">CIRM-BRFM 2984</strain>
    </source>
</reference>
<accession>A0AAW0E330</accession>
<dbReference type="AlphaFoldDB" id="A0AAW0E330"/>
<feature type="domain" description="SnoaL-like" evidence="1">
    <location>
        <begin position="9"/>
        <end position="148"/>
    </location>
</feature>
<dbReference type="Pfam" id="PF13577">
    <property type="entry name" value="SnoaL_4"/>
    <property type="match status" value="1"/>
</dbReference>
<keyword evidence="3" id="KW-1185">Reference proteome</keyword>